<protein>
    <submittedName>
        <fullName evidence="6">Pancreatic trypsin inhibitor</fullName>
    </submittedName>
</protein>
<evidence type="ECO:0000256" key="3">
    <source>
        <dbReference type="ARBA" id="ARBA00023157"/>
    </source>
</evidence>
<organism evidence="6">
    <name type="scientific">Rhipicephalus appendiculatus</name>
    <name type="common">Brown ear tick</name>
    <dbReference type="NCBI Taxonomy" id="34631"/>
    <lineage>
        <taxon>Eukaryota</taxon>
        <taxon>Metazoa</taxon>
        <taxon>Ecdysozoa</taxon>
        <taxon>Arthropoda</taxon>
        <taxon>Chelicerata</taxon>
        <taxon>Arachnida</taxon>
        <taxon>Acari</taxon>
        <taxon>Parasitiformes</taxon>
        <taxon>Ixodida</taxon>
        <taxon>Ixodoidea</taxon>
        <taxon>Ixodidae</taxon>
        <taxon>Rhipicephalinae</taxon>
        <taxon>Rhipicephalus</taxon>
        <taxon>Rhipicephalus</taxon>
    </lineage>
</organism>
<keyword evidence="1" id="KW-0646">Protease inhibitor</keyword>
<evidence type="ECO:0000259" key="5">
    <source>
        <dbReference type="PROSITE" id="PS50279"/>
    </source>
</evidence>
<feature type="signal peptide" evidence="4">
    <location>
        <begin position="1"/>
        <end position="18"/>
    </location>
</feature>
<feature type="chain" id="PRO_5007286394" evidence="4">
    <location>
        <begin position="19"/>
        <end position="347"/>
    </location>
</feature>
<dbReference type="InterPro" id="IPR050098">
    <property type="entry name" value="TFPI/VKTCI-like"/>
</dbReference>
<keyword evidence="3" id="KW-1015">Disulfide bond</keyword>
<feature type="domain" description="BPTI/Kunitz inhibitor" evidence="5">
    <location>
        <begin position="34"/>
        <end position="85"/>
    </location>
</feature>
<accession>A0A131Z184</accession>
<proteinExistence type="predicted"/>
<name>A0A131Z184_RHIAP</name>
<evidence type="ECO:0000256" key="1">
    <source>
        <dbReference type="ARBA" id="ARBA00022690"/>
    </source>
</evidence>
<dbReference type="PROSITE" id="PS50279">
    <property type="entry name" value="BPTI_KUNITZ_2"/>
    <property type="match status" value="1"/>
</dbReference>
<dbReference type="GO" id="GO:0004867">
    <property type="term" value="F:serine-type endopeptidase inhibitor activity"/>
    <property type="evidence" value="ECO:0007669"/>
    <property type="project" value="UniProtKB-KW"/>
</dbReference>
<dbReference type="EMBL" id="GEDV01003520">
    <property type="protein sequence ID" value="JAP85037.1"/>
    <property type="molecule type" value="Transcribed_RNA"/>
</dbReference>
<dbReference type="PANTHER" id="PTHR10083">
    <property type="entry name" value="KUNITZ-TYPE PROTEASE INHIBITOR-RELATED"/>
    <property type="match status" value="1"/>
</dbReference>
<evidence type="ECO:0000256" key="2">
    <source>
        <dbReference type="ARBA" id="ARBA00022900"/>
    </source>
</evidence>
<dbReference type="SUPFAM" id="SSF57362">
    <property type="entry name" value="BPTI-like"/>
    <property type="match status" value="1"/>
</dbReference>
<evidence type="ECO:0000256" key="4">
    <source>
        <dbReference type="SAM" id="SignalP"/>
    </source>
</evidence>
<dbReference type="PANTHER" id="PTHR10083:SF374">
    <property type="entry name" value="BPTI_KUNITZ INHIBITOR DOMAIN-CONTAINING PROTEIN"/>
    <property type="match status" value="1"/>
</dbReference>
<dbReference type="Gene3D" id="4.10.410.10">
    <property type="entry name" value="Pancreatic trypsin inhibitor Kunitz domain"/>
    <property type="match status" value="1"/>
</dbReference>
<dbReference type="GO" id="GO:0005615">
    <property type="term" value="C:extracellular space"/>
    <property type="evidence" value="ECO:0007669"/>
    <property type="project" value="TreeGrafter"/>
</dbReference>
<sequence>MNVHVLLLIAVAVIHAGGNPTLKDRKRKSRGYGCATPIMEYEPYCGPRISKYYYNRTARRCQHFRWNGCLRDGVYDTRIDCATHCSPDEDASICEKRRPSDCTESSDWKGYIKTQYFYNITSQSCQAYNICSGVGEFLTANSFNSKTLCILQCGGFNLNHTKSGRSDGRQLLGMVDTEENIWIYKISYNKSSYVPIHTCAKYQKFTLTKSTHQGLYPYDYDYSFFYEWVVNQRTYQTRYSGHVGYYNETSPEYLVYYTDDGSVMKELVYWSHKNKCGIVKASRRKHEWCELHVWEGRLRMSLEQNGKHTDCQEELTNHCPNNTEQEVIPRSCPNVFFRRAVKLNQTS</sequence>
<keyword evidence="4" id="KW-0732">Signal</keyword>
<keyword evidence="2" id="KW-0722">Serine protease inhibitor</keyword>
<dbReference type="AlphaFoldDB" id="A0A131Z184"/>
<reference evidence="6" key="1">
    <citation type="journal article" date="2016" name="Ticks Tick Borne Dis.">
        <title>De novo assembly and annotation of the salivary gland transcriptome of Rhipicephalus appendiculatus male and female ticks during blood feeding.</title>
        <authorList>
            <person name="de Castro M.H."/>
            <person name="de Klerk D."/>
            <person name="Pienaar R."/>
            <person name="Latif A.A."/>
            <person name="Rees D.J."/>
            <person name="Mans B.J."/>
        </authorList>
    </citation>
    <scope>NUCLEOTIDE SEQUENCE</scope>
    <source>
        <tissue evidence="6">Salivary glands</tissue>
    </source>
</reference>
<dbReference type="InterPro" id="IPR002223">
    <property type="entry name" value="Kunitz_BPTI"/>
</dbReference>
<dbReference type="InterPro" id="IPR036880">
    <property type="entry name" value="Kunitz_BPTI_sf"/>
</dbReference>
<dbReference type="Pfam" id="PF00014">
    <property type="entry name" value="Kunitz_BPTI"/>
    <property type="match status" value="1"/>
</dbReference>
<evidence type="ECO:0000313" key="6">
    <source>
        <dbReference type="EMBL" id="JAP85037.1"/>
    </source>
</evidence>